<keyword evidence="3" id="KW-1185">Reference proteome</keyword>
<reference evidence="2" key="1">
    <citation type="submission" date="2023-03" db="EMBL/GenBank/DDBJ databases">
        <title>Massive genome expansion in bonnet fungi (Mycena s.s.) driven by repeated elements and novel gene families across ecological guilds.</title>
        <authorList>
            <consortium name="Lawrence Berkeley National Laboratory"/>
            <person name="Harder C.B."/>
            <person name="Miyauchi S."/>
            <person name="Viragh M."/>
            <person name="Kuo A."/>
            <person name="Thoen E."/>
            <person name="Andreopoulos B."/>
            <person name="Lu D."/>
            <person name="Skrede I."/>
            <person name="Drula E."/>
            <person name="Henrissat B."/>
            <person name="Morin E."/>
            <person name="Kohler A."/>
            <person name="Barry K."/>
            <person name="LaButti K."/>
            <person name="Morin E."/>
            <person name="Salamov A."/>
            <person name="Lipzen A."/>
            <person name="Mereny Z."/>
            <person name="Hegedus B."/>
            <person name="Baldrian P."/>
            <person name="Stursova M."/>
            <person name="Weitz H."/>
            <person name="Taylor A."/>
            <person name="Grigoriev I.V."/>
            <person name="Nagy L.G."/>
            <person name="Martin F."/>
            <person name="Kauserud H."/>
        </authorList>
    </citation>
    <scope>NUCLEOTIDE SEQUENCE</scope>
    <source>
        <strain evidence="2">CBHHK182m</strain>
    </source>
</reference>
<dbReference type="Proteomes" id="UP001215598">
    <property type="component" value="Unassembled WGS sequence"/>
</dbReference>
<evidence type="ECO:0000256" key="1">
    <source>
        <dbReference type="SAM" id="SignalP"/>
    </source>
</evidence>
<gene>
    <name evidence="2" type="ORF">B0H16DRAFT_1594088</name>
</gene>
<feature type="chain" id="PRO_5042129737" description="Secreted protein" evidence="1">
    <location>
        <begin position="24"/>
        <end position="73"/>
    </location>
</feature>
<feature type="signal peptide" evidence="1">
    <location>
        <begin position="1"/>
        <end position="23"/>
    </location>
</feature>
<sequence length="73" mass="8231">MEILSILIAGLEVWLLNPCGVTAVARGPSGFHSKYTYRSPAAAREPFRAVRIAFNFQTRSPRNNFLFLYLLLS</sequence>
<organism evidence="2 3">
    <name type="scientific">Mycena metata</name>
    <dbReference type="NCBI Taxonomy" id="1033252"/>
    <lineage>
        <taxon>Eukaryota</taxon>
        <taxon>Fungi</taxon>
        <taxon>Dikarya</taxon>
        <taxon>Basidiomycota</taxon>
        <taxon>Agaricomycotina</taxon>
        <taxon>Agaricomycetes</taxon>
        <taxon>Agaricomycetidae</taxon>
        <taxon>Agaricales</taxon>
        <taxon>Marasmiineae</taxon>
        <taxon>Mycenaceae</taxon>
        <taxon>Mycena</taxon>
    </lineage>
</organism>
<name>A0AAD7HQ19_9AGAR</name>
<comment type="caution">
    <text evidence="2">The sequence shown here is derived from an EMBL/GenBank/DDBJ whole genome shotgun (WGS) entry which is preliminary data.</text>
</comment>
<dbReference type="AlphaFoldDB" id="A0AAD7HQ19"/>
<proteinExistence type="predicted"/>
<evidence type="ECO:0000313" key="2">
    <source>
        <dbReference type="EMBL" id="KAJ7725726.1"/>
    </source>
</evidence>
<accession>A0AAD7HQ19</accession>
<evidence type="ECO:0008006" key="4">
    <source>
        <dbReference type="Google" id="ProtNLM"/>
    </source>
</evidence>
<keyword evidence="1" id="KW-0732">Signal</keyword>
<dbReference type="EMBL" id="JARKIB010000192">
    <property type="protein sequence ID" value="KAJ7725726.1"/>
    <property type="molecule type" value="Genomic_DNA"/>
</dbReference>
<evidence type="ECO:0000313" key="3">
    <source>
        <dbReference type="Proteomes" id="UP001215598"/>
    </source>
</evidence>
<protein>
    <recommendedName>
        <fullName evidence="4">Secreted protein</fullName>
    </recommendedName>
</protein>